<dbReference type="CDD" id="cd01149">
    <property type="entry name" value="HutB"/>
    <property type="match status" value="1"/>
</dbReference>
<sequence length="290" mass="30375">MNKATLFKSTLQTLAITSGLFSAVNTASANDLANQRIISAGSAVTELIIALDATDKLVAVDVTSRFPESNALPKIGYHRQLSAEGLIALQPTVIIGSDEMGPDSAVSQLKSANVDVQIVNTEASIDGLLDRIDQIANLTGSQNKAQAVKKNVAEQVNALESNQVTKKDAKTVLFLLLHEGRPANVAGKETTPNAIIELAGGINPASTLTSFKPLSMESMVEMQPDVILVSGRSYKKMGGADAILKSLPMLAATPAGMNKQIITVDGSALVGGLGLRSLSEAKRLNALIYP</sequence>
<keyword evidence="4" id="KW-1185">Reference proteome</keyword>
<evidence type="ECO:0000259" key="2">
    <source>
        <dbReference type="PROSITE" id="PS50983"/>
    </source>
</evidence>
<proteinExistence type="predicted"/>
<dbReference type="EMBL" id="JBFRUW010000058">
    <property type="protein sequence ID" value="MFA0569661.1"/>
    <property type="molecule type" value="Genomic_DNA"/>
</dbReference>
<dbReference type="InterPro" id="IPR050902">
    <property type="entry name" value="ABC_Transporter_SBP"/>
</dbReference>
<feature type="chain" id="PRO_5047183756" evidence="1">
    <location>
        <begin position="30"/>
        <end position="290"/>
    </location>
</feature>
<evidence type="ECO:0000313" key="3">
    <source>
        <dbReference type="EMBL" id="MFA0569661.1"/>
    </source>
</evidence>
<gene>
    <name evidence="3" type="ORF">AB4566_15430</name>
</gene>
<dbReference type="Pfam" id="PF01497">
    <property type="entry name" value="Peripla_BP_2"/>
    <property type="match status" value="1"/>
</dbReference>
<feature type="signal peptide" evidence="1">
    <location>
        <begin position="1"/>
        <end position="29"/>
    </location>
</feature>
<dbReference type="PANTHER" id="PTHR30535">
    <property type="entry name" value="VITAMIN B12-BINDING PROTEIN"/>
    <property type="match status" value="1"/>
</dbReference>
<name>A0ABV4NE80_9VIBR</name>
<accession>A0ABV4NE80</accession>
<feature type="domain" description="Fe/B12 periplasmic-binding" evidence="2">
    <location>
        <begin position="36"/>
        <end position="290"/>
    </location>
</feature>
<keyword evidence="1" id="KW-0732">Signal</keyword>
<reference evidence="3 4" key="1">
    <citation type="journal article" date="2024" name="ISME J.">
        <title>Tailless and filamentous prophages are predominant in marine Vibrio.</title>
        <authorList>
            <person name="Steensen K."/>
            <person name="Seneca J."/>
            <person name="Bartlau N."/>
            <person name="Yu X.A."/>
            <person name="Hussain F.A."/>
            <person name="Polz M.F."/>
        </authorList>
    </citation>
    <scope>NUCLEOTIDE SEQUENCE [LARGE SCALE GENOMIC DNA]</scope>
    <source>
        <strain evidence="3 4">10N.222.51.A1</strain>
    </source>
</reference>
<dbReference type="Gene3D" id="3.40.50.1980">
    <property type="entry name" value="Nitrogenase molybdenum iron protein domain"/>
    <property type="match status" value="2"/>
</dbReference>
<protein>
    <submittedName>
        <fullName evidence="3">Hemin ABC transporter substrate-binding protein</fullName>
    </submittedName>
</protein>
<dbReference type="RefSeq" id="WP_372266860.1">
    <property type="nucleotide sequence ID" value="NZ_JBFRUW010000058.1"/>
</dbReference>
<comment type="caution">
    <text evidence="3">The sequence shown here is derived from an EMBL/GenBank/DDBJ whole genome shotgun (WGS) entry which is preliminary data.</text>
</comment>
<dbReference type="PANTHER" id="PTHR30535:SF4">
    <property type="entry name" value="HEMIN-BINDING PERIPLASMIC PROTEIN HMUT"/>
    <property type="match status" value="1"/>
</dbReference>
<evidence type="ECO:0000256" key="1">
    <source>
        <dbReference type="SAM" id="SignalP"/>
    </source>
</evidence>
<dbReference type="Proteomes" id="UP001570417">
    <property type="component" value="Unassembled WGS sequence"/>
</dbReference>
<evidence type="ECO:0000313" key="4">
    <source>
        <dbReference type="Proteomes" id="UP001570417"/>
    </source>
</evidence>
<organism evidence="3 4">
    <name type="scientific">Vibrio gallaecicus</name>
    <dbReference type="NCBI Taxonomy" id="552386"/>
    <lineage>
        <taxon>Bacteria</taxon>
        <taxon>Pseudomonadati</taxon>
        <taxon>Pseudomonadota</taxon>
        <taxon>Gammaproteobacteria</taxon>
        <taxon>Vibrionales</taxon>
        <taxon>Vibrionaceae</taxon>
        <taxon>Vibrio</taxon>
    </lineage>
</organism>
<dbReference type="InterPro" id="IPR002491">
    <property type="entry name" value="ABC_transptr_periplasmic_BD"/>
</dbReference>
<dbReference type="PROSITE" id="PS50983">
    <property type="entry name" value="FE_B12_PBP"/>
    <property type="match status" value="1"/>
</dbReference>
<dbReference type="SUPFAM" id="SSF53807">
    <property type="entry name" value="Helical backbone' metal receptor"/>
    <property type="match status" value="1"/>
</dbReference>